<keyword evidence="5 7" id="KW-0472">Membrane</keyword>
<keyword evidence="3 7" id="KW-0812">Transmembrane</keyword>
<dbReference type="AlphaFoldDB" id="A0A3D8JZ86"/>
<dbReference type="InterPro" id="IPR002898">
    <property type="entry name" value="MotA_ExbB_proton_chnl"/>
</dbReference>
<keyword evidence="6" id="KW-0813">Transport</keyword>
<organism evidence="9 10">
    <name type="scientific">Trinickia dinghuensis</name>
    <dbReference type="NCBI Taxonomy" id="2291023"/>
    <lineage>
        <taxon>Bacteria</taxon>
        <taxon>Pseudomonadati</taxon>
        <taxon>Pseudomonadota</taxon>
        <taxon>Betaproteobacteria</taxon>
        <taxon>Burkholderiales</taxon>
        <taxon>Burkholderiaceae</taxon>
        <taxon>Trinickia</taxon>
    </lineage>
</organism>
<proteinExistence type="inferred from homology"/>
<dbReference type="Proteomes" id="UP000256838">
    <property type="component" value="Unassembled WGS sequence"/>
</dbReference>
<keyword evidence="10" id="KW-1185">Reference proteome</keyword>
<evidence type="ECO:0000256" key="3">
    <source>
        <dbReference type="ARBA" id="ARBA00022692"/>
    </source>
</evidence>
<comment type="subcellular location">
    <subcellularLocation>
        <location evidence="1">Cell membrane</location>
        <topology evidence="1">Multi-pass membrane protein</topology>
    </subcellularLocation>
    <subcellularLocation>
        <location evidence="6">Membrane</location>
        <topology evidence="6">Multi-pass membrane protein</topology>
    </subcellularLocation>
</comment>
<evidence type="ECO:0000256" key="7">
    <source>
        <dbReference type="SAM" id="Phobius"/>
    </source>
</evidence>
<accession>A0A3D8JZ86</accession>
<evidence type="ECO:0000313" key="9">
    <source>
        <dbReference type="EMBL" id="RDU98200.1"/>
    </source>
</evidence>
<evidence type="ECO:0000256" key="6">
    <source>
        <dbReference type="RuleBase" id="RU004057"/>
    </source>
</evidence>
<evidence type="ECO:0000256" key="4">
    <source>
        <dbReference type="ARBA" id="ARBA00022989"/>
    </source>
</evidence>
<keyword evidence="2" id="KW-1003">Cell membrane</keyword>
<dbReference type="GO" id="GO:0005886">
    <property type="term" value="C:plasma membrane"/>
    <property type="evidence" value="ECO:0007669"/>
    <property type="project" value="UniProtKB-SubCell"/>
</dbReference>
<comment type="similarity">
    <text evidence="6">Belongs to the exbB/tolQ family.</text>
</comment>
<dbReference type="GO" id="GO:0017038">
    <property type="term" value="P:protein import"/>
    <property type="evidence" value="ECO:0007669"/>
    <property type="project" value="TreeGrafter"/>
</dbReference>
<feature type="transmembrane region" description="Helical" evidence="7">
    <location>
        <begin position="6"/>
        <end position="28"/>
    </location>
</feature>
<evidence type="ECO:0000259" key="8">
    <source>
        <dbReference type="Pfam" id="PF01618"/>
    </source>
</evidence>
<dbReference type="OrthoDB" id="9805133at2"/>
<feature type="transmembrane region" description="Helical" evidence="7">
    <location>
        <begin position="175"/>
        <end position="196"/>
    </location>
</feature>
<protein>
    <submittedName>
        <fullName evidence="9">MotA/TolQ/ExbB proton channel family protein</fullName>
    </submittedName>
</protein>
<comment type="caution">
    <text evidence="9">The sequence shown here is derived from an EMBL/GenBank/DDBJ whole genome shotgun (WGS) entry which is preliminary data.</text>
</comment>
<reference evidence="9 10" key="1">
    <citation type="submission" date="2018-08" db="EMBL/GenBank/DDBJ databases">
        <title>Paraburkholderia sp. DHOM06 isolated from forest soil.</title>
        <authorList>
            <person name="Gao Z.-H."/>
            <person name="Qiu L.-H."/>
        </authorList>
    </citation>
    <scope>NUCLEOTIDE SEQUENCE [LARGE SCALE GENOMIC DNA]</scope>
    <source>
        <strain evidence="9 10">DHOM06</strain>
    </source>
</reference>
<dbReference type="Pfam" id="PF01618">
    <property type="entry name" value="MotA_ExbB"/>
    <property type="match status" value="1"/>
</dbReference>
<keyword evidence="6" id="KW-0653">Protein transport</keyword>
<dbReference type="RefSeq" id="WP_115533961.1">
    <property type="nucleotide sequence ID" value="NZ_QRGA01000007.1"/>
</dbReference>
<evidence type="ECO:0000256" key="2">
    <source>
        <dbReference type="ARBA" id="ARBA00022475"/>
    </source>
</evidence>
<evidence type="ECO:0000256" key="1">
    <source>
        <dbReference type="ARBA" id="ARBA00004651"/>
    </source>
</evidence>
<dbReference type="EMBL" id="QRGA01000007">
    <property type="protein sequence ID" value="RDU98200.1"/>
    <property type="molecule type" value="Genomic_DNA"/>
</dbReference>
<evidence type="ECO:0000313" key="10">
    <source>
        <dbReference type="Proteomes" id="UP000256838"/>
    </source>
</evidence>
<dbReference type="InterPro" id="IPR050790">
    <property type="entry name" value="ExbB/TolQ_transport"/>
</dbReference>
<name>A0A3D8JZ86_9BURK</name>
<feature type="transmembrane region" description="Helical" evidence="7">
    <location>
        <begin position="128"/>
        <end position="155"/>
    </location>
</feature>
<keyword evidence="4 7" id="KW-1133">Transmembrane helix</keyword>
<sequence length="249" mass="26077">MSPIAIHLIVDAALSLLGVASAITWIVILQKGCGCWRLAIQNRRFDRTWGEALEQASFASMPIGLADAKGPKARVTRAAVAALSVGAPFDAADRSLSPDTVRQILRAQLERALAQQIQRERRMQESGLTLLASVANVAPFIGLFGTVFGIIYALHGVAADGGGSIGDIAGPVGDALIATGLGIAVAIPAVLGYNAFVHHTRTSIDELEAFGAVLVDVAERSGFRIRCGEGISRHAIGPMNAFSEREVAA</sequence>
<dbReference type="PANTHER" id="PTHR30625:SF3">
    <property type="entry name" value="TOL-PAL SYSTEM PROTEIN TOLQ"/>
    <property type="match status" value="1"/>
</dbReference>
<dbReference type="PANTHER" id="PTHR30625">
    <property type="entry name" value="PROTEIN TOLQ"/>
    <property type="match status" value="1"/>
</dbReference>
<feature type="domain" description="MotA/TolQ/ExbB proton channel" evidence="8">
    <location>
        <begin position="95"/>
        <end position="208"/>
    </location>
</feature>
<evidence type="ECO:0000256" key="5">
    <source>
        <dbReference type="ARBA" id="ARBA00023136"/>
    </source>
</evidence>
<gene>
    <name evidence="9" type="ORF">DWV00_12780</name>
</gene>